<protein>
    <recommendedName>
        <fullName evidence="7">Reverse transcriptase RNase H-like domain-containing protein</fullName>
    </recommendedName>
</protein>
<dbReference type="PANTHER" id="PTHR37984">
    <property type="entry name" value="PROTEIN CBG26694"/>
    <property type="match status" value="1"/>
</dbReference>
<name>A0AAW2NIT7_9LAMI</name>
<dbReference type="InterPro" id="IPR001969">
    <property type="entry name" value="Aspartic_peptidase_AS"/>
</dbReference>
<dbReference type="InterPro" id="IPR021109">
    <property type="entry name" value="Peptidase_aspartic_dom_sf"/>
</dbReference>
<dbReference type="InterPro" id="IPR050951">
    <property type="entry name" value="Retrovirus_Pol_polyprotein"/>
</dbReference>
<dbReference type="InterPro" id="IPR043502">
    <property type="entry name" value="DNA/RNA_pol_sf"/>
</dbReference>
<evidence type="ECO:0000256" key="3">
    <source>
        <dbReference type="ARBA" id="ARBA00022722"/>
    </source>
</evidence>
<evidence type="ECO:0000256" key="1">
    <source>
        <dbReference type="ARBA" id="ARBA00022679"/>
    </source>
</evidence>
<dbReference type="Pfam" id="PF13650">
    <property type="entry name" value="Asp_protease_2"/>
    <property type="match status" value="1"/>
</dbReference>
<dbReference type="SUPFAM" id="SSF56672">
    <property type="entry name" value="DNA/RNA polymerases"/>
    <property type="match status" value="1"/>
</dbReference>
<dbReference type="Gene3D" id="3.10.10.10">
    <property type="entry name" value="HIV Type 1 Reverse Transcriptase, subunit A, domain 1"/>
    <property type="match status" value="1"/>
</dbReference>
<evidence type="ECO:0000256" key="6">
    <source>
        <dbReference type="ARBA" id="ARBA00022918"/>
    </source>
</evidence>
<dbReference type="Gene3D" id="2.40.70.10">
    <property type="entry name" value="Acid Proteases"/>
    <property type="match status" value="1"/>
</dbReference>
<keyword evidence="5" id="KW-0378">Hydrolase</keyword>
<evidence type="ECO:0000256" key="4">
    <source>
        <dbReference type="ARBA" id="ARBA00022759"/>
    </source>
</evidence>
<keyword evidence="4" id="KW-0255">Endonuclease</keyword>
<dbReference type="AlphaFoldDB" id="A0AAW2NIT7"/>
<dbReference type="GO" id="GO:0004190">
    <property type="term" value="F:aspartic-type endopeptidase activity"/>
    <property type="evidence" value="ECO:0007669"/>
    <property type="project" value="InterPro"/>
</dbReference>
<accession>A0AAW2NIT7</accession>
<dbReference type="PANTHER" id="PTHR37984:SF5">
    <property type="entry name" value="PROTEIN NYNRIN-LIKE"/>
    <property type="match status" value="1"/>
</dbReference>
<organism evidence="8">
    <name type="scientific">Sesamum calycinum</name>
    <dbReference type="NCBI Taxonomy" id="2727403"/>
    <lineage>
        <taxon>Eukaryota</taxon>
        <taxon>Viridiplantae</taxon>
        <taxon>Streptophyta</taxon>
        <taxon>Embryophyta</taxon>
        <taxon>Tracheophyta</taxon>
        <taxon>Spermatophyta</taxon>
        <taxon>Magnoliopsida</taxon>
        <taxon>eudicotyledons</taxon>
        <taxon>Gunneridae</taxon>
        <taxon>Pentapetalae</taxon>
        <taxon>asterids</taxon>
        <taxon>lamiids</taxon>
        <taxon>Lamiales</taxon>
        <taxon>Pedaliaceae</taxon>
        <taxon>Sesamum</taxon>
    </lineage>
</organism>
<reference evidence="8" key="2">
    <citation type="journal article" date="2024" name="Plant">
        <title>Genomic evolution and insights into agronomic trait innovations of Sesamum species.</title>
        <authorList>
            <person name="Miao H."/>
            <person name="Wang L."/>
            <person name="Qu L."/>
            <person name="Liu H."/>
            <person name="Sun Y."/>
            <person name="Le M."/>
            <person name="Wang Q."/>
            <person name="Wei S."/>
            <person name="Zheng Y."/>
            <person name="Lin W."/>
            <person name="Duan Y."/>
            <person name="Cao H."/>
            <person name="Xiong S."/>
            <person name="Wang X."/>
            <person name="Wei L."/>
            <person name="Li C."/>
            <person name="Ma Q."/>
            <person name="Ju M."/>
            <person name="Zhao R."/>
            <person name="Li G."/>
            <person name="Mu C."/>
            <person name="Tian Q."/>
            <person name="Mei H."/>
            <person name="Zhang T."/>
            <person name="Gao T."/>
            <person name="Zhang H."/>
        </authorList>
    </citation>
    <scope>NUCLEOTIDE SEQUENCE</scope>
    <source>
        <strain evidence="8">KEN8</strain>
    </source>
</reference>
<dbReference type="Pfam" id="PF17917">
    <property type="entry name" value="RT_RNaseH"/>
    <property type="match status" value="1"/>
</dbReference>
<proteinExistence type="predicted"/>
<gene>
    <name evidence="8" type="ORF">Scaly_1931100</name>
</gene>
<dbReference type="CDD" id="cd00303">
    <property type="entry name" value="retropepsin_like"/>
    <property type="match status" value="1"/>
</dbReference>
<sequence>MHGNVSAGTLRVKGMVNGKEIHILIDSGSTHSFIDEKVVKALGIKVEPTTPMMVSVADGYRMISKVICPELSWKIQGFQFSYPLLYEFNHESSAKLNKSSMKISKLEDDEDDEEKDTYDLLGQLLSTDEMKDKSVSNPISRLLQNFENIFQEPQSLPPKRNIEHRIELMPDAIPKKQQPYRYAYGQKTEIENIVRGMLKSGLIRESQSSFASPVLLVKKMGDGDYVWIIGILISFTIKHSFPIPVINELLDELHGASKGWIDHLHNLRRVLELLRTHKLYAKQKGSVYDKLASTKFSEGIEGISRVDKGLYLCKKGGPLPYLSKALATKNLGLSTYEKEFLALLLAVTKWKHNLQGHHFIIRTDQKSLKHILDQRVDSVLQQKWIIKLLGLSYEVQYKKGHENRAADALSRREPNPTECQTYGISTQLPLWIQELQISYEGDSSFQSILQAKVLDPQSHPEYTYESGC</sequence>
<dbReference type="PROSITE" id="PS00141">
    <property type="entry name" value="ASP_PROTEASE"/>
    <property type="match status" value="1"/>
</dbReference>
<dbReference type="EMBL" id="JACGWM010000011">
    <property type="protein sequence ID" value="KAL0342685.1"/>
    <property type="molecule type" value="Genomic_DNA"/>
</dbReference>
<evidence type="ECO:0000256" key="5">
    <source>
        <dbReference type="ARBA" id="ARBA00022801"/>
    </source>
</evidence>
<dbReference type="CDD" id="cd09274">
    <property type="entry name" value="RNase_HI_RT_Ty3"/>
    <property type="match status" value="1"/>
</dbReference>
<keyword evidence="6" id="KW-0695">RNA-directed DNA polymerase</keyword>
<dbReference type="GO" id="GO:0003964">
    <property type="term" value="F:RNA-directed DNA polymerase activity"/>
    <property type="evidence" value="ECO:0007669"/>
    <property type="project" value="UniProtKB-KW"/>
</dbReference>
<dbReference type="SUPFAM" id="SSF50630">
    <property type="entry name" value="Acid proteases"/>
    <property type="match status" value="1"/>
</dbReference>
<evidence type="ECO:0000313" key="8">
    <source>
        <dbReference type="EMBL" id="KAL0342685.1"/>
    </source>
</evidence>
<keyword evidence="3" id="KW-0540">Nuclease</keyword>
<evidence type="ECO:0000256" key="2">
    <source>
        <dbReference type="ARBA" id="ARBA00022695"/>
    </source>
</evidence>
<dbReference type="GO" id="GO:0006508">
    <property type="term" value="P:proteolysis"/>
    <property type="evidence" value="ECO:0007669"/>
    <property type="project" value="InterPro"/>
</dbReference>
<evidence type="ECO:0000259" key="7">
    <source>
        <dbReference type="Pfam" id="PF17917"/>
    </source>
</evidence>
<keyword evidence="1" id="KW-0808">Transferase</keyword>
<comment type="caution">
    <text evidence="8">The sequence shown here is derived from an EMBL/GenBank/DDBJ whole genome shotgun (WGS) entry which is preliminary data.</text>
</comment>
<feature type="domain" description="Reverse transcriptase RNase H-like" evidence="7">
    <location>
        <begin position="317"/>
        <end position="388"/>
    </location>
</feature>
<keyword evidence="2" id="KW-0548">Nucleotidyltransferase</keyword>
<dbReference type="InterPro" id="IPR041373">
    <property type="entry name" value="RT_RNaseH"/>
</dbReference>
<reference evidence="8" key="1">
    <citation type="submission" date="2020-06" db="EMBL/GenBank/DDBJ databases">
        <authorList>
            <person name="Li T."/>
            <person name="Hu X."/>
            <person name="Zhang T."/>
            <person name="Song X."/>
            <person name="Zhang H."/>
            <person name="Dai N."/>
            <person name="Sheng W."/>
            <person name="Hou X."/>
            <person name="Wei L."/>
        </authorList>
    </citation>
    <scope>NUCLEOTIDE SEQUENCE</scope>
    <source>
        <strain evidence="8">KEN8</strain>
        <tissue evidence="8">Leaf</tissue>
    </source>
</reference>
<dbReference type="GO" id="GO:0004519">
    <property type="term" value="F:endonuclease activity"/>
    <property type="evidence" value="ECO:0007669"/>
    <property type="project" value="UniProtKB-KW"/>
</dbReference>